<reference evidence="2" key="1">
    <citation type="submission" date="2024-06" db="EMBL/GenBank/DDBJ databases">
        <title>Caulobacter inopinatus, sp. nov.</title>
        <authorList>
            <person name="Donachie S.P."/>
        </authorList>
    </citation>
    <scope>NUCLEOTIDE SEQUENCE</scope>
    <source>
        <strain evidence="2">73W</strain>
    </source>
</reference>
<dbReference type="AlphaFoldDB" id="A0AB39KPK3"/>
<accession>A0AB39KPK3</accession>
<dbReference type="RefSeq" id="WP_369058620.1">
    <property type="nucleotide sequence ID" value="NZ_CP158375.1"/>
</dbReference>
<organism evidence="2">
    <name type="scientific">Caulobacter sp. 73W</name>
    <dbReference type="NCBI Taxonomy" id="3161137"/>
    <lineage>
        <taxon>Bacteria</taxon>
        <taxon>Pseudomonadati</taxon>
        <taxon>Pseudomonadota</taxon>
        <taxon>Alphaproteobacteria</taxon>
        <taxon>Caulobacterales</taxon>
        <taxon>Caulobacteraceae</taxon>
        <taxon>Caulobacter</taxon>
    </lineage>
</organism>
<evidence type="ECO:0000313" key="2">
    <source>
        <dbReference type="EMBL" id="XDO95776.1"/>
    </source>
</evidence>
<gene>
    <name evidence="2" type="ORF">ABOZ73_13335</name>
</gene>
<proteinExistence type="predicted"/>
<feature type="region of interest" description="Disordered" evidence="1">
    <location>
        <begin position="172"/>
        <end position="213"/>
    </location>
</feature>
<dbReference type="Pfam" id="PF19198">
    <property type="entry name" value="RsaA_NTD"/>
    <property type="match status" value="1"/>
</dbReference>
<name>A0AB39KPK3_9CAUL</name>
<evidence type="ECO:0000256" key="1">
    <source>
        <dbReference type="SAM" id="MobiDB-lite"/>
    </source>
</evidence>
<feature type="compositionally biased region" description="Acidic residues" evidence="1">
    <location>
        <begin position="177"/>
        <end position="192"/>
    </location>
</feature>
<dbReference type="EMBL" id="CP158375">
    <property type="protein sequence ID" value="XDO95776.1"/>
    <property type="molecule type" value="Genomic_DNA"/>
</dbReference>
<sequence>MAFSLLGLINIGGNSGTNGQGGSLTVEVLPQLAGGVDVTLGGGSLADVAILPGFGDGGSGGGLGGILPGLGDILPDLGGGGGGGSGGGLGGLLPGLGGILPGLGDNGGLNLGGLIGVDTRSGVGIDILPGLAGGVGLDIDGGDIGVDILPGLLGVDLDVDLDDLDIDLGVNVPVIPDDIDDDDDNDDDDDPSNGDNGDNNDDGSGIGNDGWTPASPNVRLDLMTAYQNITRLDPTTSKAPIGQVLQVNEFKAAITAGTMTTQQAVDRIIDFADATTSVAVLSYQFFTGQIPSAKGLDYLVNTGDDLNAFDLTDGYYANFNLENRYINFAAALGLSGESAKSFGMAYGDMTFAQAARSIYDKVIGIQEARALGVDTDAAIANIVGRKAYFDELAAGRINNVNTDLAAKAALVGYILAEAVKADVGKYANSLENFYYDLADGQAQFKVGLVTAYNDDGAWMA</sequence>
<protein>
    <submittedName>
        <fullName evidence="2">Uncharacterized protein</fullName>
    </submittedName>
</protein>